<reference evidence="9" key="1">
    <citation type="submission" date="2023-10" db="EMBL/GenBank/DDBJ databases">
        <authorList>
            <person name="Hackl T."/>
        </authorList>
    </citation>
    <scope>NUCLEOTIDE SEQUENCE</scope>
</reference>
<dbReference type="GO" id="GO:0005506">
    <property type="term" value="F:iron ion binding"/>
    <property type="evidence" value="ECO:0007669"/>
    <property type="project" value="InterPro"/>
</dbReference>
<keyword evidence="2 7" id="KW-0349">Heme</keyword>
<dbReference type="GO" id="GO:0020037">
    <property type="term" value="F:heme binding"/>
    <property type="evidence" value="ECO:0007669"/>
    <property type="project" value="InterPro"/>
</dbReference>
<comment type="similarity">
    <text evidence="1 8">Belongs to the cytochrome P450 family.</text>
</comment>
<dbReference type="InterPro" id="IPR001128">
    <property type="entry name" value="Cyt_P450"/>
</dbReference>
<comment type="caution">
    <text evidence="9">The sequence shown here is derived from an EMBL/GenBank/DDBJ whole genome shotgun (WGS) entry which is preliminary data.</text>
</comment>
<evidence type="ECO:0000313" key="10">
    <source>
        <dbReference type="Proteomes" id="UP001295740"/>
    </source>
</evidence>
<keyword evidence="3 7" id="KW-0479">Metal-binding</keyword>
<protein>
    <submittedName>
        <fullName evidence="9">Uu.00g144030.m01.CDS01</fullName>
    </submittedName>
</protein>
<dbReference type="Gene3D" id="1.10.630.10">
    <property type="entry name" value="Cytochrome P450"/>
    <property type="match status" value="1"/>
</dbReference>
<name>A0AAI8YLP6_9PEZI</name>
<dbReference type="SUPFAM" id="SSF48264">
    <property type="entry name" value="Cytochrome P450"/>
    <property type="match status" value="1"/>
</dbReference>
<dbReference type="GO" id="GO:0004497">
    <property type="term" value="F:monooxygenase activity"/>
    <property type="evidence" value="ECO:0007669"/>
    <property type="project" value="UniProtKB-KW"/>
</dbReference>
<dbReference type="CDD" id="cd11070">
    <property type="entry name" value="CYP56-like"/>
    <property type="match status" value="1"/>
</dbReference>
<evidence type="ECO:0000256" key="1">
    <source>
        <dbReference type="ARBA" id="ARBA00010617"/>
    </source>
</evidence>
<evidence type="ECO:0000256" key="3">
    <source>
        <dbReference type="ARBA" id="ARBA00022723"/>
    </source>
</evidence>
<evidence type="ECO:0000256" key="7">
    <source>
        <dbReference type="PIRSR" id="PIRSR602401-1"/>
    </source>
</evidence>
<dbReference type="InterPro" id="IPR036396">
    <property type="entry name" value="Cyt_P450_sf"/>
</dbReference>
<evidence type="ECO:0000256" key="8">
    <source>
        <dbReference type="RuleBase" id="RU000461"/>
    </source>
</evidence>
<keyword evidence="10" id="KW-1185">Reference proteome</keyword>
<dbReference type="PRINTS" id="PR00463">
    <property type="entry name" value="EP450I"/>
</dbReference>
<feature type="binding site" description="axial binding residue" evidence="7">
    <location>
        <position position="473"/>
    </location>
    <ligand>
        <name>heme</name>
        <dbReference type="ChEBI" id="CHEBI:30413"/>
    </ligand>
    <ligandPart>
        <name>Fe</name>
        <dbReference type="ChEBI" id="CHEBI:18248"/>
    </ligandPart>
</feature>
<dbReference type="InterPro" id="IPR050196">
    <property type="entry name" value="Cytochrome_P450_Monoox"/>
</dbReference>
<dbReference type="PRINTS" id="PR00385">
    <property type="entry name" value="P450"/>
</dbReference>
<evidence type="ECO:0000256" key="2">
    <source>
        <dbReference type="ARBA" id="ARBA00022617"/>
    </source>
</evidence>
<keyword evidence="5 7" id="KW-0408">Iron</keyword>
<dbReference type="InterPro" id="IPR017972">
    <property type="entry name" value="Cyt_P450_CS"/>
</dbReference>
<dbReference type="InterPro" id="IPR002401">
    <property type="entry name" value="Cyt_P450_E_grp-I"/>
</dbReference>
<dbReference type="AlphaFoldDB" id="A0AAI8YLP6"/>
<gene>
    <name evidence="9" type="ORF">KHLLAP_LOCUS9845</name>
</gene>
<dbReference type="Pfam" id="PF00067">
    <property type="entry name" value="p450"/>
    <property type="match status" value="1"/>
</dbReference>
<comment type="cofactor">
    <cofactor evidence="7">
        <name>heme</name>
        <dbReference type="ChEBI" id="CHEBI:30413"/>
    </cofactor>
</comment>
<accession>A0AAI8YLP6</accession>
<dbReference type="PANTHER" id="PTHR24291:SF50">
    <property type="entry name" value="BIFUNCTIONAL ALBAFLAVENONE MONOOXYGENASE_TERPENE SYNTHASE"/>
    <property type="match status" value="1"/>
</dbReference>
<evidence type="ECO:0000256" key="6">
    <source>
        <dbReference type="ARBA" id="ARBA00023033"/>
    </source>
</evidence>
<proteinExistence type="inferred from homology"/>
<evidence type="ECO:0000256" key="4">
    <source>
        <dbReference type="ARBA" id="ARBA00023002"/>
    </source>
</evidence>
<dbReference type="Proteomes" id="UP001295740">
    <property type="component" value="Unassembled WGS sequence"/>
</dbReference>
<evidence type="ECO:0000256" key="5">
    <source>
        <dbReference type="ARBA" id="ARBA00023004"/>
    </source>
</evidence>
<dbReference type="PANTHER" id="PTHR24291">
    <property type="entry name" value="CYTOCHROME P450 FAMILY 4"/>
    <property type="match status" value="1"/>
</dbReference>
<dbReference type="PROSITE" id="PS00086">
    <property type="entry name" value="CYTOCHROME_P450"/>
    <property type="match status" value="1"/>
</dbReference>
<dbReference type="EMBL" id="CAUWAG010000012">
    <property type="protein sequence ID" value="CAJ2509377.1"/>
    <property type="molecule type" value="Genomic_DNA"/>
</dbReference>
<sequence>MPSIAVIAVGLLAAYCATFVYKFVRNYINARKTGLPMIFVPWDQNSFFWMAFSVPLRPHLQKWLPKWIMTEMVTSDPEIAHEILRRPRDFVQHSLMDLFMARFGRNVLTTNGDHWARQRRIVASAINERISKAVFNESVKQTDELLSVVYRGAKDKAAETNGIFDMIKKVTIHVLNGAGMGESVPFENDASLKPKPGYELSYIEAVKAIIYNVAGPIILPEWFLSNYPKFLPGHLNLKTLGHAIHEFPSLTNDMLDQERHRAANSKTGESRSNIMSQLLQASESEGRAEGKKVLSDEEMTGNLFIFTAAGFDTTANTLSYAVALLARYPEWQDWLLEEIDQILPADATNQELDYAAVFPKATRVVAFMFETLRLFTPLVHIAKQTGATPQVIKTSKGTYTIPAYTTTYINCVALHLNADIWRNINLEDTDSASHDDELRFRPTRWLNPSGSSQMHFQPPKGAYLPWSAGPRVCPGQKMAQVEFTAVILILLRRSRAEAVPLPGEDTAQVKHRLDARMKNSVSILTLQMDGVYDATSEDKGLKLRLARRK</sequence>
<dbReference type="GO" id="GO:0016705">
    <property type="term" value="F:oxidoreductase activity, acting on paired donors, with incorporation or reduction of molecular oxygen"/>
    <property type="evidence" value="ECO:0007669"/>
    <property type="project" value="InterPro"/>
</dbReference>
<evidence type="ECO:0000313" key="9">
    <source>
        <dbReference type="EMBL" id="CAJ2509377.1"/>
    </source>
</evidence>
<keyword evidence="4 8" id="KW-0560">Oxidoreductase</keyword>
<keyword evidence="6 8" id="KW-0503">Monooxygenase</keyword>
<organism evidence="9 10">
    <name type="scientific">Anthostomella pinea</name>
    <dbReference type="NCBI Taxonomy" id="933095"/>
    <lineage>
        <taxon>Eukaryota</taxon>
        <taxon>Fungi</taxon>
        <taxon>Dikarya</taxon>
        <taxon>Ascomycota</taxon>
        <taxon>Pezizomycotina</taxon>
        <taxon>Sordariomycetes</taxon>
        <taxon>Xylariomycetidae</taxon>
        <taxon>Xylariales</taxon>
        <taxon>Xylariaceae</taxon>
        <taxon>Anthostomella</taxon>
    </lineage>
</organism>